<name>A0A1G8EBS1_9ACTN</name>
<protein>
    <submittedName>
        <fullName evidence="4">Phage major capsid protein, HK97 family</fullName>
    </submittedName>
</protein>
<evidence type="ECO:0000256" key="2">
    <source>
        <dbReference type="SAM" id="Coils"/>
    </source>
</evidence>
<dbReference type="Pfam" id="PF05065">
    <property type="entry name" value="Phage_capsid"/>
    <property type="match status" value="1"/>
</dbReference>
<feature type="coiled-coil region" evidence="2">
    <location>
        <begin position="4"/>
        <end position="31"/>
    </location>
</feature>
<dbReference type="SUPFAM" id="SSF56563">
    <property type="entry name" value="Major capsid protein gp5"/>
    <property type="match status" value="1"/>
</dbReference>
<dbReference type="AlphaFoldDB" id="A0A1G8EBS1"/>
<reference evidence="4 5" key="1">
    <citation type="submission" date="2016-10" db="EMBL/GenBank/DDBJ databases">
        <authorList>
            <person name="de Groot N.N."/>
        </authorList>
    </citation>
    <scope>NUCLEOTIDE SEQUENCE [LARGE SCALE GENOMIC DNA]</scope>
    <source>
        <strain evidence="4 5">CPCC 201354</strain>
    </source>
</reference>
<gene>
    <name evidence="4" type="ORF">SAMN05421505_12030</name>
</gene>
<keyword evidence="2" id="KW-0175">Coiled coil</keyword>
<dbReference type="OrthoDB" id="637859at2"/>
<dbReference type="NCBIfam" id="TIGR01554">
    <property type="entry name" value="major_cap_HK97"/>
    <property type="match status" value="1"/>
</dbReference>
<dbReference type="EMBL" id="FNCN01000020">
    <property type="protein sequence ID" value="SDH67366.1"/>
    <property type="molecule type" value="Genomic_DNA"/>
</dbReference>
<dbReference type="Gene3D" id="3.30.2320.10">
    <property type="entry name" value="hypothetical protein PF0899 domain"/>
    <property type="match status" value="1"/>
</dbReference>
<evidence type="ECO:0000256" key="1">
    <source>
        <dbReference type="ARBA" id="ARBA00004328"/>
    </source>
</evidence>
<feature type="domain" description="Phage capsid-like C-terminal" evidence="3">
    <location>
        <begin position="212"/>
        <end position="439"/>
    </location>
</feature>
<dbReference type="STRING" id="504805.SAMN05421505_12030"/>
<dbReference type="InterPro" id="IPR054612">
    <property type="entry name" value="Phage_capsid-like_C"/>
</dbReference>
<dbReference type="RefSeq" id="WP_093172149.1">
    <property type="nucleotide sequence ID" value="NZ_FNCN01000020.1"/>
</dbReference>
<dbReference type="Gene3D" id="3.30.2400.10">
    <property type="entry name" value="Major capsid protein gp5"/>
    <property type="match status" value="1"/>
</dbReference>
<sequence>MTKTADIEKRIKELEGQLETKAAELNKISNAHFKDETGDGHLVISPEAHASYMSTLKDARDIKSLIAAQREHLGIEQYLDEPADTSYAARDAVAAASGRQHKSLSDAFLESEAYLEMKSGGFRQFGQVADFEQGLYSFERKDVFTLSGGTHTTHGFGTAEDVGLTERQLRPGRVRDLFPSEKTTSNILIGLRELGFVSNADVVPERQQPGGGPALGDVTDEFGMPNTSVTRFKPYKAPIVEVAHLQYVHKNTLADEARLRGILDRNMVDGIKMREDVEILYGTGDGDRITGLWNTPGVQTYTGETADAAIKSLQLRRAATRAMLAYYEATGVVLHPLDWEQIETERGTDGQYTIAISVAVGGEKRVWRQKVVDTTAITQGTFLTAAFGYGAKLYDRESVSVQASTEAGRAFEAGYVVLRGSERIGLVVDRPESIVLGTFAPTP</sequence>
<comment type="subcellular location">
    <subcellularLocation>
        <location evidence="1">Virion</location>
    </subcellularLocation>
</comment>
<keyword evidence="5" id="KW-1185">Reference proteome</keyword>
<dbReference type="InterPro" id="IPR024455">
    <property type="entry name" value="Phage_capsid"/>
</dbReference>
<organism evidence="4 5">
    <name type="scientific">Sinosporangium album</name>
    <dbReference type="NCBI Taxonomy" id="504805"/>
    <lineage>
        <taxon>Bacteria</taxon>
        <taxon>Bacillati</taxon>
        <taxon>Actinomycetota</taxon>
        <taxon>Actinomycetes</taxon>
        <taxon>Streptosporangiales</taxon>
        <taxon>Streptosporangiaceae</taxon>
        <taxon>Sinosporangium</taxon>
    </lineage>
</organism>
<dbReference type="Proteomes" id="UP000198923">
    <property type="component" value="Unassembled WGS sequence"/>
</dbReference>
<proteinExistence type="predicted"/>
<evidence type="ECO:0000259" key="3">
    <source>
        <dbReference type="Pfam" id="PF05065"/>
    </source>
</evidence>
<evidence type="ECO:0000313" key="5">
    <source>
        <dbReference type="Proteomes" id="UP000198923"/>
    </source>
</evidence>
<accession>A0A1G8EBS1</accession>
<evidence type="ECO:0000313" key="4">
    <source>
        <dbReference type="EMBL" id="SDH67366.1"/>
    </source>
</evidence>